<reference evidence="7" key="1">
    <citation type="journal article" date="2021" name="Microb. Physiol.">
        <title>Proteogenomic Insights into the Physiology of Marine, Sulfate-Reducing, Filamentous Desulfonema limicola and Desulfonema magnum.</title>
        <authorList>
            <person name="Schnaars V."/>
            <person name="Wohlbrand L."/>
            <person name="Scheve S."/>
            <person name="Hinrichs C."/>
            <person name="Reinhardt R."/>
            <person name="Rabus R."/>
        </authorList>
    </citation>
    <scope>NUCLEOTIDE SEQUENCE</scope>
    <source>
        <strain evidence="7">4be13</strain>
    </source>
</reference>
<dbReference type="AlphaFoldDB" id="A0A975BXG5"/>
<dbReference type="InterPro" id="IPR002797">
    <property type="entry name" value="Polysacc_synth"/>
</dbReference>
<feature type="transmembrane region" description="Helical" evidence="6">
    <location>
        <begin position="56"/>
        <end position="79"/>
    </location>
</feature>
<evidence type="ECO:0000313" key="8">
    <source>
        <dbReference type="Proteomes" id="UP000663722"/>
    </source>
</evidence>
<feature type="transmembrane region" description="Helical" evidence="6">
    <location>
        <begin position="100"/>
        <end position="124"/>
    </location>
</feature>
<evidence type="ECO:0000256" key="5">
    <source>
        <dbReference type="ARBA" id="ARBA00023136"/>
    </source>
</evidence>
<gene>
    <name evidence="7" type="ORF">dnm_097100</name>
</gene>
<feature type="transmembrane region" description="Helical" evidence="6">
    <location>
        <begin position="130"/>
        <end position="152"/>
    </location>
</feature>
<feature type="transmembrane region" description="Helical" evidence="6">
    <location>
        <begin position="21"/>
        <end position="44"/>
    </location>
</feature>
<feature type="transmembrane region" description="Helical" evidence="6">
    <location>
        <begin position="373"/>
        <end position="392"/>
    </location>
</feature>
<keyword evidence="2" id="KW-1003">Cell membrane</keyword>
<keyword evidence="3 6" id="KW-0812">Transmembrane</keyword>
<keyword evidence="8" id="KW-1185">Reference proteome</keyword>
<feature type="transmembrane region" description="Helical" evidence="6">
    <location>
        <begin position="190"/>
        <end position="213"/>
    </location>
</feature>
<dbReference type="PANTHER" id="PTHR30250:SF11">
    <property type="entry name" value="O-ANTIGEN TRANSPORTER-RELATED"/>
    <property type="match status" value="1"/>
</dbReference>
<dbReference type="PANTHER" id="PTHR30250">
    <property type="entry name" value="PST FAMILY PREDICTED COLANIC ACID TRANSPORTER"/>
    <property type="match status" value="1"/>
</dbReference>
<organism evidence="7 8">
    <name type="scientific">Desulfonema magnum</name>
    <dbReference type="NCBI Taxonomy" id="45655"/>
    <lineage>
        <taxon>Bacteria</taxon>
        <taxon>Pseudomonadati</taxon>
        <taxon>Thermodesulfobacteriota</taxon>
        <taxon>Desulfobacteria</taxon>
        <taxon>Desulfobacterales</taxon>
        <taxon>Desulfococcaceae</taxon>
        <taxon>Desulfonema</taxon>
    </lineage>
</organism>
<dbReference type="Pfam" id="PF01943">
    <property type="entry name" value="Polysacc_synt"/>
    <property type="match status" value="1"/>
</dbReference>
<feature type="transmembrane region" description="Helical" evidence="6">
    <location>
        <begin position="225"/>
        <end position="245"/>
    </location>
</feature>
<proteinExistence type="predicted"/>
<accession>A0A975BXG5</accession>
<feature type="transmembrane region" description="Helical" evidence="6">
    <location>
        <begin position="265"/>
        <end position="284"/>
    </location>
</feature>
<evidence type="ECO:0000256" key="4">
    <source>
        <dbReference type="ARBA" id="ARBA00022989"/>
    </source>
</evidence>
<dbReference type="EMBL" id="CP061800">
    <property type="protein sequence ID" value="QTA93606.1"/>
    <property type="molecule type" value="Genomic_DNA"/>
</dbReference>
<dbReference type="InterPro" id="IPR050833">
    <property type="entry name" value="Poly_Biosynth_Transport"/>
</dbReference>
<evidence type="ECO:0000256" key="3">
    <source>
        <dbReference type="ARBA" id="ARBA00022692"/>
    </source>
</evidence>
<feature type="transmembrane region" description="Helical" evidence="6">
    <location>
        <begin position="159"/>
        <end position="184"/>
    </location>
</feature>
<dbReference type="KEGG" id="dmm:dnm_097100"/>
<comment type="subcellular location">
    <subcellularLocation>
        <location evidence="1">Cell membrane</location>
        <topology evidence="1">Multi-pass membrane protein</topology>
    </subcellularLocation>
</comment>
<dbReference type="RefSeq" id="WP_207680478.1">
    <property type="nucleotide sequence ID" value="NZ_CP061800.1"/>
</dbReference>
<dbReference type="GO" id="GO:0005886">
    <property type="term" value="C:plasma membrane"/>
    <property type="evidence" value="ECO:0007669"/>
    <property type="project" value="UniProtKB-SubCell"/>
</dbReference>
<keyword evidence="5 6" id="KW-0472">Membrane</keyword>
<feature type="transmembrane region" description="Helical" evidence="6">
    <location>
        <begin position="304"/>
        <end position="324"/>
    </location>
</feature>
<evidence type="ECO:0000256" key="6">
    <source>
        <dbReference type="SAM" id="Phobius"/>
    </source>
</evidence>
<keyword evidence="4 6" id="KW-1133">Transmembrane helix</keyword>
<sequence length="428" mass="48100">MNLMVGAIKEKFYSGVKLQSVNFTSAYFLLMFLGSAINLCRSLTFAKILDVNDFGYLALFNTFVSYGTILFQFGLLNGLNRELPVALGRGENERAIRLRNMVLTLVLMVIMLLFPLFAATLWWIKADIGVKIIYLAAYGGSAISVLYGFVTLELRGRQLLLPFSFIYVLQAVATLLIGIIAGFYCGFKGVIASVFLGYIISIVIAMIFWIGNIHLTRIKFQEIKYLLHIGVPLVLSTFCFTFALSMDRLFIAKYLGMFELGKYQFASVIFIAGTAVSGVVAQCVSPQILYNYGKGTDPEKNFSVLLKIMGGICVISLLGWYPFIVSLNFLLERFFCKYFDTLPILKIFYFSASITIMNVVGVMINVFNKQFMALGYTVIVTSVLFFAYLLAVKTNSSLITFSKIFLFGQIMFVVMNTGLSYWCIKKYK</sequence>
<evidence type="ECO:0000313" key="7">
    <source>
        <dbReference type="EMBL" id="QTA93606.1"/>
    </source>
</evidence>
<feature type="transmembrane region" description="Helical" evidence="6">
    <location>
        <begin position="404"/>
        <end position="424"/>
    </location>
</feature>
<name>A0A975BXG5_9BACT</name>
<evidence type="ECO:0000256" key="2">
    <source>
        <dbReference type="ARBA" id="ARBA00022475"/>
    </source>
</evidence>
<evidence type="ECO:0000256" key="1">
    <source>
        <dbReference type="ARBA" id="ARBA00004651"/>
    </source>
</evidence>
<dbReference type="Proteomes" id="UP000663722">
    <property type="component" value="Chromosome"/>
</dbReference>
<protein>
    <submittedName>
        <fullName evidence="7">Polysaccharide biosynthesis protein</fullName>
    </submittedName>
</protein>
<feature type="transmembrane region" description="Helical" evidence="6">
    <location>
        <begin position="344"/>
        <end position="366"/>
    </location>
</feature>